<evidence type="ECO:0000256" key="1">
    <source>
        <dbReference type="SAM" id="MobiDB-lite"/>
    </source>
</evidence>
<gene>
    <name evidence="2" type="ORF">RHS01_03384</name>
</gene>
<evidence type="ECO:0000313" key="3">
    <source>
        <dbReference type="Proteomes" id="UP000614334"/>
    </source>
</evidence>
<feature type="compositionally biased region" description="Polar residues" evidence="1">
    <location>
        <begin position="111"/>
        <end position="136"/>
    </location>
</feature>
<dbReference type="Proteomes" id="UP000614334">
    <property type="component" value="Unassembled WGS sequence"/>
</dbReference>
<feature type="region of interest" description="Disordered" evidence="1">
    <location>
        <begin position="111"/>
        <end position="143"/>
    </location>
</feature>
<feature type="region of interest" description="Disordered" evidence="1">
    <location>
        <begin position="202"/>
        <end position="233"/>
    </location>
</feature>
<feature type="compositionally biased region" description="Pro residues" evidence="1">
    <location>
        <begin position="73"/>
        <end position="91"/>
    </location>
</feature>
<dbReference type="EMBL" id="JACYCF010000004">
    <property type="protein sequence ID" value="KAF8757572.1"/>
    <property type="molecule type" value="Genomic_DNA"/>
</dbReference>
<accession>A0A8H7IGS1</accession>
<organism evidence="2 3">
    <name type="scientific">Rhizoctonia solani</name>
    <dbReference type="NCBI Taxonomy" id="456999"/>
    <lineage>
        <taxon>Eukaryota</taxon>
        <taxon>Fungi</taxon>
        <taxon>Dikarya</taxon>
        <taxon>Basidiomycota</taxon>
        <taxon>Agaricomycotina</taxon>
        <taxon>Agaricomycetes</taxon>
        <taxon>Cantharellales</taxon>
        <taxon>Ceratobasidiaceae</taxon>
        <taxon>Rhizoctonia</taxon>
    </lineage>
</organism>
<protein>
    <submittedName>
        <fullName evidence="2">Uncharacterized protein</fullName>
    </submittedName>
</protein>
<evidence type="ECO:0000313" key="2">
    <source>
        <dbReference type="EMBL" id="KAF8757572.1"/>
    </source>
</evidence>
<dbReference type="AlphaFoldDB" id="A0A8H7IGS1"/>
<name>A0A8H7IGS1_9AGAM</name>
<comment type="caution">
    <text evidence="2">The sequence shown here is derived from an EMBL/GenBank/DDBJ whole genome shotgun (WGS) entry which is preliminary data.</text>
</comment>
<reference evidence="2" key="1">
    <citation type="submission" date="2020-09" db="EMBL/GenBank/DDBJ databases">
        <title>Comparative genome analyses of four rice-infecting Rhizoctonia solani isolates reveal extensive enrichment of homogalacturonan modification genes.</title>
        <authorList>
            <person name="Lee D.-Y."/>
            <person name="Jeon J."/>
            <person name="Kim K.-T."/>
            <person name="Cheong K."/>
            <person name="Song H."/>
            <person name="Choi G."/>
            <person name="Ko J."/>
            <person name="Opiyo S.O."/>
            <person name="Zuo S."/>
            <person name="Madhav S."/>
            <person name="Lee Y.-H."/>
            <person name="Wang G.-L."/>
        </authorList>
    </citation>
    <scope>NUCLEOTIDE SEQUENCE</scope>
    <source>
        <strain evidence="2">AG1-IA B2</strain>
    </source>
</reference>
<sequence length="262" mass="27958">MNSSPLLLAPSYNVPALPTSWARSPFRIAACHPPRPVTDSILAIASRQILLLVPSSFFSSQCRGPPITSIRDTPPPSALSPLSPLSPPSPVPTRGRTPNLSLDITALTVASGPNSASPNDVAPQLSQRASELANSDSESRSTEWPVHIRHADQRHIPHLYVRTQPEAKCFRRAAERESYRPNTGSGDSFDFLTSLMGGYDMPMSNGVSPNATGTGSGSPTTTSDPEPDVDMDGDFKDIDMGNGVFGVQVPARLMQSRAITIS</sequence>
<proteinExistence type="predicted"/>
<feature type="region of interest" description="Disordered" evidence="1">
    <location>
        <begin position="64"/>
        <end position="96"/>
    </location>
</feature>